<dbReference type="InterPro" id="IPR036259">
    <property type="entry name" value="MFS_trans_sf"/>
</dbReference>
<evidence type="ECO:0000259" key="8">
    <source>
        <dbReference type="PROSITE" id="PS50850"/>
    </source>
</evidence>
<name>A0A0R3LF61_9BRAD</name>
<organism evidence="9 10">
    <name type="scientific">Bradyrhizobium jicamae</name>
    <dbReference type="NCBI Taxonomy" id="280332"/>
    <lineage>
        <taxon>Bacteria</taxon>
        <taxon>Pseudomonadati</taxon>
        <taxon>Pseudomonadota</taxon>
        <taxon>Alphaproteobacteria</taxon>
        <taxon>Hyphomicrobiales</taxon>
        <taxon>Nitrobacteraceae</taxon>
        <taxon>Bradyrhizobium</taxon>
    </lineage>
</organism>
<dbReference type="PANTHER" id="PTHR23511">
    <property type="entry name" value="SYNAPTIC VESICLE GLYCOPROTEIN 2"/>
    <property type="match status" value="1"/>
</dbReference>
<dbReference type="PROSITE" id="PS50850">
    <property type="entry name" value="MFS"/>
    <property type="match status" value="1"/>
</dbReference>
<dbReference type="InterPro" id="IPR020846">
    <property type="entry name" value="MFS_dom"/>
</dbReference>
<feature type="domain" description="Major facilitator superfamily (MFS) profile" evidence="8">
    <location>
        <begin position="1"/>
        <end position="137"/>
    </location>
</feature>
<evidence type="ECO:0000256" key="3">
    <source>
        <dbReference type="ARBA" id="ARBA00022448"/>
    </source>
</evidence>
<dbReference type="EMBL" id="LLXZ01000113">
    <property type="protein sequence ID" value="KRR06449.1"/>
    <property type="molecule type" value="Genomic_DNA"/>
</dbReference>
<dbReference type="STRING" id="280332.CQ12_16600"/>
<protein>
    <recommendedName>
        <fullName evidence="8">Major facilitator superfamily (MFS) profile domain-containing protein</fullName>
    </recommendedName>
</protein>
<dbReference type="GO" id="GO:0022857">
    <property type="term" value="F:transmembrane transporter activity"/>
    <property type="evidence" value="ECO:0007669"/>
    <property type="project" value="InterPro"/>
</dbReference>
<keyword evidence="5 7" id="KW-1133">Transmembrane helix</keyword>
<keyword evidence="10" id="KW-1185">Reference proteome</keyword>
<dbReference type="AlphaFoldDB" id="A0A0R3LF61"/>
<dbReference type="RefSeq" id="WP_057836693.1">
    <property type="nucleotide sequence ID" value="NZ_LLXZ01000113.1"/>
</dbReference>
<dbReference type="GO" id="GO:0016020">
    <property type="term" value="C:membrane"/>
    <property type="evidence" value="ECO:0007669"/>
    <property type="project" value="UniProtKB-SubCell"/>
</dbReference>
<comment type="subcellular location">
    <subcellularLocation>
        <location evidence="1">Membrane</location>
        <topology evidence="1">Multi-pass membrane protein</topology>
    </subcellularLocation>
</comment>
<feature type="transmembrane region" description="Helical" evidence="7">
    <location>
        <begin position="48"/>
        <end position="69"/>
    </location>
</feature>
<evidence type="ECO:0000256" key="5">
    <source>
        <dbReference type="ARBA" id="ARBA00022989"/>
    </source>
</evidence>
<dbReference type="Pfam" id="PF07690">
    <property type="entry name" value="MFS_1"/>
    <property type="match status" value="1"/>
</dbReference>
<accession>A0A0R3LF61</accession>
<feature type="transmembrane region" description="Helical" evidence="7">
    <location>
        <begin position="89"/>
        <end position="112"/>
    </location>
</feature>
<gene>
    <name evidence="9" type="ORF">CQ12_16600</name>
</gene>
<evidence type="ECO:0000313" key="9">
    <source>
        <dbReference type="EMBL" id="KRR06449.1"/>
    </source>
</evidence>
<sequence>MFADLFVGTLVFGQLADRFGRRLVFTAALLWYTAAAALLACQHSADQIIFFRFLAGIGAEAEIVTIGSYTTELVPANSRGRSFAFLQAIQFSAVPTVALIASYFVPAAPLGLEGWPVKSRATKSQYPVVLQCWEPRS</sequence>
<comment type="caution">
    <text evidence="9">The sequence shown here is derived from an EMBL/GenBank/DDBJ whole genome shotgun (WGS) entry which is preliminary data.</text>
</comment>
<comment type="similarity">
    <text evidence="2">Belongs to the major facilitator superfamily. Sugar transporter (TC 2.A.1.1) family.</text>
</comment>
<dbReference type="Gene3D" id="1.20.1250.20">
    <property type="entry name" value="MFS general substrate transporter like domains"/>
    <property type="match status" value="1"/>
</dbReference>
<keyword evidence="6 7" id="KW-0472">Membrane</keyword>
<evidence type="ECO:0000256" key="6">
    <source>
        <dbReference type="ARBA" id="ARBA00023136"/>
    </source>
</evidence>
<evidence type="ECO:0000313" key="10">
    <source>
        <dbReference type="Proteomes" id="UP000050863"/>
    </source>
</evidence>
<evidence type="ECO:0000256" key="2">
    <source>
        <dbReference type="ARBA" id="ARBA00010992"/>
    </source>
</evidence>
<dbReference type="SUPFAM" id="SSF103473">
    <property type="entry name" value="MFS general substrate transporter"/>
    <property type="match status" value="1"/>
</dbReference>
<proteinExistence type="inferred from homology"/>
<keyword evidence="3" id="KW-0813">Transport</keyword>
<evidence type="ECO:0000256" key="4">
    <source>
        <dbReference type="ARBA" id="ARBA00022692"/>
    </source>
</evidence>
<evidence type="ECO:0000256" key="1">
    <source>
        <dbReference type="ARBA" id="ARBA00004141"/>
    </source>
</evidence>
<dbReference type="InterPro" id="IPR011701">
    <property type="entry name" value="MFS"/>
</dbReference>
<keyword evidence="4 7" id="KW-0812">Transmembrane</keyword>
<dbReference type="Proteomes" id="UP000050863">
    <property type="component" value="Unassembled WGS sequence"/>
</dbReference>
<feature type="transmembrane region" description="Helical" evidence="7">
    <location>
        <begin position="23"/>
        <end position="41"/>
    </location>
</feature>
<reference evidence="9 10" key="1">
    <citation type="submission" date="2014-03" db="EMBL/GenBank/DDBJ databases">
        <title>Bradyrhizobium valentinum sp. nov., isolated from effective nodules of Lupinus mariae-josephae, a lupine endemic of basic-lime soils in Eastern Spain.</title>
        <authorList>
            <person name="Duran D."/>
            <person name="Rey L."/>
            <person name="Navarro A."/>
            <person name="Busquets A."/>
            <person name="Imperial J."/>
            <person name="Ruiz-Argueso T."/>
        </authorList>
    </citation>
    <scope>NUCLEOTIDE SEQUENCE [LARGE SCALE GENOMIC DNA]</scope>
    <source>
        <strain evidence="9 10">PAC68</strain>
    </source>
</reference>
<evidence type="ECO:0000256" key="7">
    <source>
        <dbReference type="SAM" id="Phobius"/>
    </source>
</evidence>